<dbReference type="InterPro" id="IPR052712">
    <property type="entry name" value="Acid_resist_chaperone_HdeD"/>
</dbReference>
<keyword evidence="1" id="KW-0472">Membrane</keyword>
<gene>
    <name evidence="2" type="ORF">CLG85_006865</name>
    <name evidence="3" type="ORF">CLG85_07340</name>
</gene>
<reference evidence="2" key="3">
    <citation type="submission" date="2024-05" db="EMBL/GenBank/DDBJ databases">
        <title>Yangia mangrovi SAOS 153D genome.</title>
        <authorList>
            <person name="Verma A."/>
            <person name="Pal Y."/>
            <person name="Sundharam S."/>
            <person name="Bisht B."/>
            <person name="Srinivasan K."/>
        </authorList>
    </citation>
    <scope>NUCLEOTIDE SEQUENCE</scope>
    <source>
        <strain evidence="2">SAOS 153D</strain>
    </source>
</reference>
<evidence type="ECO:0000313" key="3">
    <source>
        <dbReference type="EMBL" id="PBD19822.1"/>
    </source>
</evidence>
<evidence type="ECO:0000313" key="2">
    <source>
        <dbReference type="EMBL" id="MCT4370069.1"/>
    </source>
</evidence>
<evidence type="ECO:0000256" key="1">
    <source>
        <dbReference type="SAM" id="Phobius"/>
    </source>
</evidence>
<keyword evidence="4" id="KW-1185">Reference proteome</keyword>
<dbReference type="GO" id="GO:0005886">
    <property type="term" value="C:plasma membrane"/>
    <property type="evidence" value="ECO:0007669"/>
    <property type="project" value="TreeGrafter"/>
</dbReference>
<dbReference type="RefSeq" id="WP_095881677.1">
    <property type="nucleotide sequence ID" value="NZ_NTHN02000009.1"/>
</dbReference>
<feature type="transmembrane region" description="Helical" evidence="1">
    <location>
        <begin position="143"/>
        <end position="167"/>
    </location>
</feature>
<feature type="transmembrane region" description="Helical" evidence="1">
    <location>
        <begin position="85"/>
        <end position="105"/>
    </location>
</feature>
<dbReference type="AlphaFoldDB" id="A0A2A3JXF0"/>
<comment type="caution">
    <text evidence="3">The sequence shown here is derived from an EMBL/GenBank/DDBJ whole genome shotgun (WGS) entry which is preliminary data.</text>
</comment>
<feature type="transmembrane region" description="Helical" evidence="1">
    <location>
        <begin position="117"/>
        <end position="137"/>
    </location>
</feature>
<reference evidence="4" key="2">
    <citation type="submission" date="2023-07" db="EMBL/GenBank/DDBJ databases">
        <title>Yangia mangrovi SAOS 153D genome.</title>
        <authorList>
            <person name="Verma A."/>
            <person name="Pal Y."/>
            <person name="Sundharam S."/>
            <person name="Bisht B."/>
            <person name="Srinivasan K."/>
        </authorList>
    </citation>
    <scope>NUCLEOTIDE SEQUENCE [LARGE SCALE GENOMIC DNA]</scope>
    <source>
        <strain evidence="4">SAOS 153D</strain>
    </source>
</reference>
<dbReference type="OrthoDB" id="5678253at2"/>
<keyword evidence="1" id="KW-0812">Transmembrane</keyword>
<dbReference type="Pfam" id="PF03729">
    <property type="entry name" value="DUF308"/>
    <property type="match status" value="1"/>
</dbReference>
<name>A0A2A3JXF0_9RHOB</name>
<sequence>MQHWLMWIILGIASILGGLFALFNPFAASIAAQTIVAWFFLIIGVVQAISIFRVTRMKERLLAILLALIYLWLGISFLANPLEGLISLTLVAAIMFLVSGVAKVIYGFSVAEGRYKLALLISGAISVILAIMIFTNFPSSAAVVLGVLLSVELLSTGVALVAFGLVLKQHPELRKPAV</sequence>
<dbReference type="PANTHER" id="PTHR34989:SF1">
    <property type="entry name" value="PROTEIN HDED"/>
    <property type="match status" value="1"/>
</dbReference>
<dbReference type="EMBL" id="NTHN01000091">
    <property type="protein sequence ID" value="PBD19822.1"/>
    <property type="molecule type" value="Genomic_DNA"/>
</dbReference>
<proteinExistence type="predicted"/>
<feature type="transmembrane region" description="Helical" evidence="1">
    <location>
        <begin position="35"/>
        <end position="54"/>
    </location>
</feature>
<dbReference type="InterPro" id="IPR005325">
    <property type="entry name" value="DUF308_memb"/>
</dbReference>
<reference evidence="3" key="1">
    <citation type="submission" date="2017-09" db="EMBL/GenBank/DDBJ databases">
        <title>Yangia sp. SAOS 153D whole genome sequencing.</title>
        <authorList>
            <person name="Verma A."/>
            <person name="Krishnamurthi S."/>
        </authorList>
    </citation>
    <scope>NUCLEOTIDE SEQUENCE [LARGE SCALE GENOMIC DNA]</scope>
    <source>
        <strain evidence="3">SAOS 153D</strain>
    </source>
</reference>
<accession>A0A2A3JXF0</accession>
<organism evidence="3">
    <name type="scientific">Alloyangia mangrovi</name>
    <dbReference type="NCBI Taxonomy" id="1779329"/>
    <lineage>
        <taxon>Bacteria</taxon>
        <taxon>Pseudomonadati</taxon>
        <taxon>Pseudomonadota</taxon>
        <taxon>Alphaproteobacteria</taxon>
        <taxon>Rhodobacterales</taxon>
        <taxon>Roseobacteraceae</taxon>
        <taxon>Alloyangia</taxon>
    </lineage>
</organism>
<dbReference type="Proteomes" id="UP000217448">
    <property type="component" value="Unassembled WGS sequence"/>
</dbReference>
<protein>
    <submittedName>
        <fullName evidence="2">DUF308 domain-containing protein</fullName>
    </submittedName>
</protein>
<dbReference type="EMBL" id="NTHN02000009">
    <property type="protein sequence ID" value="MCT4370069.1"/>
    <property type="molecule type" value="Genomic_DNA"/>
</dbReference>
<feature type="transmembrane region" description="Helical" evidence="1">
    <location>
        <begin position="61"/>
        <end position="79"/>
    </location>
</feature>
<feature type="transmembrane region" description="Helical" evidence="1">
    <location>
        <begin position="5"/>
        <end position="23"/>
    </location>
</feature>
<evidence type="ECO:0000313" key="4">
    <source>
        <dbReference type="Proteomes" id="UP000217448"/>
    </source>
</evidence>
<keyword evidence="1" id="KW-1133">Transmembrane helix</keyword>
<dbReference type="PANTHER" id="PTHR34989">
    <property type="entry name" value="PROTEIN HDED"/>
    <property type="match status" value="1"/>
</dbReference>